<comment type="subcellular location">
    <subcellularLocation>
        <location evidence="1">Cell membrane</location>
        <topology evidence="1">Multi-pass membrane protein</topology>
    </subcellularLocation>
</comment>
<feature type="transmembrane region" description="Helical" evidence="6">
    <location>
        <begin position="51"/>
        <end position="72"/>
    </location>
</feature>
<keyword evidence="2" id="KW-1003">Cell membrane</keyword>
<dbReference type="AlphaFoldDB" id="X0X3V3"/>
<evidence type="ECO:0008006" key="8">
    <source>
        <dbReference type="Google" id="ProtNLM"/>
    </source>
</evidence>
<feature type="non-terminal residue" evidence="7">
    <location>
        <position position="1"/>
    </location>
</feature>
<feature type="transmembrane region" description="Helical" evidence="6">
    <location>
        <begin position="78"/>
        <end position="96"/>
    </location>
</feature>
<evidence type="ECO:0000256" key="5">
    <source>
        <dbReference type="ARBA" id="ARBA00023136"/>
    </source>
</evidence>
<name>X0X3V3_9ZZZZ</name>
<feature type="transmembrane region" description="Helical" evidence="6">
    <location>
        <begin position="117"/>
        <end position="142"/>
    </location>
</feature>
<feature type="transmembrane region" description="Helical" evidence="6">
    <location>
        <begin position="188"/>
        <end position="207"/>
    </location>
</feature>
<keyword evidence="4 6" id="KW-1133">Transmembrane helix</keyword>
<keyword evidence="5 6" id="KW-0472">Membrane</keyword>
<dbReference type="PIRSF" id="PIRSF006324">
    <property type="entry name" value="LeuE"/>
    <property type="match status" value="1"/>
</dbReference>
<sequence>RGNRMTIEAWALFCLTETVLCLSPGPSTLVVISQSLTRGPSAGIRATTGVLAANAIYFALSASGLVALHAISAETFSIIKWAGAAYLVWLGVTMILRSFKSPGSSPPLEPRGAGRPFWRGFVTQGANPNLLVYFTAILPQFIDASRPVAPQVVLLACSSFLIEFSVLSAYSGLSGRAGKAAAPRFRAYLDRLGGGLLIGAAAGLARIGRE</sequence>
<dbReference type="GO" id="GO:0015171">
    <property type="term" value="F:amino acid transmembrane transporter activity"/>
    <property type="evidence" value="ECO:0007669"/>
    <property type="project" value="TreeGrafter"/>
</dbReference>
<dbReference type="EMBL" id="BARS01032892">
    <property type="protein sequence ID" value="GAG19676.1"/>
    <property type="molecule type" value="Genomic_DNA"/>
</dbReference>
<evidence type="ECO:0000256" key="6">
    <source>
        <dbReference type="SAM" id="Phobius"/>
    </source>
</evidence>
<keyword evidence="3 6" id="KW-0812">Transmembrane</keyword>
<evidence type="ECO:0000256" key="4">
    <source>
        <dbReference type="ARBA" id="ARBA00022989"/>
    </source>
</evidence>
<dbReference type="InterPro" id="IPR001123">
    <property type="entry name" value="LeuE-type"/>
</dbReference>
<evidence type="ECO:0000256" key="3">
    <source>
        <dbReference type="ARBA" id="ARBA00022692"/>
    </source>
</evidence>
<evidence type="ECO:0000256" key="2">
    <source>
        <dbReference type="ARBA" id="ARBA00022475"/>
    </source>
</evidence>
<dbReference type="PANTHER" id="PTHR30086:SF20">
    <property type="entry name" value="ARGININE EXPORTER PROTEIN ARGO-RELATED"/>
    <property type="match status" value="1"/>
</dbReference>
<protein>
    <recommendedName>
        <fullName evidence="8">LysE family translocator</fullName>
    </recommendedName>
</protein>
<feature type="transmembrane region" description="Helical" evidence="6">
    <location>
        <begin position="148"/>
        <end position="167"/>
    </location>
</feature>
<gene>
    <name evidence="7" type="ORF">S01H1_51003</name>
</gene>
<proteinExistence type="predicted"/>
<comment type="caution">
    <text evidence="7">The sequence shown here is derived from an EMBL/GenBank/DDBJ whole genome shotgun (WGS) entry which is preliminary data.</text>
</comment>
<dbReference type="PANTHER" id="PTHR30086">
    <property type="entry name" value="ARGININE EXPORTER PROTEIN ARGO"/>
    <property type="match status" value="1"/>
</dbReference>
<evidence type="ECO:0000256" key="1">
    <source>
        <dbReference type="ARBA" id="ARBA00004651"/>
    </source>
</evidence>
<dbReference type="GO" id="GO:0005886">
    <property type="term" value="C:plasma membrane"/>
    <property type="evidence" value="ECO:0007669"/>
    <property type="project" value="UniProtKB-SubCell"/>
</dbReference>
<organism evidence="7">
    <name type="scientific">marine sediment metagenome</name>
    <dbReference type="NCBI Taxonomy" id="412755"/>
    <lineage>
        <taxon>unclassified sequences</taxon>
        <taxon>metagenomes</taxon>
        <taxon>ecological metagenomes</taxon>
    </lineage>
</organism>
<evidence type="ECO:0000313" key="7">
    <source>
        <dbReference type="EMBL" id="GAG19676.1"/>
    </source>
</evidence>
<accession>X0X3V3</accession>
<dbReference type="Pfam" id="PF01810">
    <property type="entry name" value="LysE"/>
    <property type="match status" value="1"/>
</dbReference>
<reference evidence="7" key="1">
    <citation type="journal article" date="2014" name="Front. Microbiol.">
        <title>High frequency of phylogenetically diverse reductive dehalogenase-homologous genes in deep subseafloor sedimentary metagenomes.</title>
        <authorList>
            <person name="Kawai M."/>
            <person name="Futagami T."/>
            <person name="Toyoda A."/>
            <person name="Takaki Y."/>
            <person name="Nishi S."/>
            <person name="Hori S."/>
            <person name="Arai W."/>
            <person name="Tsubouchi T."/>
            <person name="Morono Y."/>
            <person name="Uchiyama I."/>
            <person name="Ito T."/>
            <person name="Fujiyama A."/>
            <person name="Inagaki F."/>
            <person name="Takami H."/>
        </authorList>
    </citation>
    <scope>NUCLEOTIDE SEQUENCE</scope>
    <source>
        <strain evidence="7">Expedition CK06-06</strain>
    </source>
</reference>